<evidence type="ECO:0000313" key="1">
    <source>
        <dbReference type="EMBL" id="KAI8011861.1"/>
    </source>
</evidence>
<keyword evidence="2" id="KW-1185">Reference proteome</keyword>
<dbReference type="Proteomes" id="UP001060215">
    <property type="component" value="Chromosome 5"/>
</dbReference>
<dbReference type="EMBL" id="CM045762">
    <property type="protein sequence ID" value="KAI8011861.1"/>
    <property type="molecule type" value="Genomic_DNA"/>
</dbReference>
<evidence type="ECO:0000313" key="2">
    <source>
        <dbReference type="Proteomes" id="UP001060215"/>
    </source>
</evidence>
<proteinExistence type="predicted"/>
<organism evidence="1 2">
    <name type="scientific">Camellia lanceoleosa</name>
    <dbReference type="NCBI Taxonomy" id="1840588"/>
    <lineage>
        <taxon>Eukaryota</taxon>
        <taxon>Viridiplantae</taxon>
        <taxon>Streptophyta</taxon>
        <taxon>Embryophyta</taxon>
        <taxon>Tracheophyta</taxon>
        <taxon>Spermatophyta</taxon>
        <taxon>Magnoliopsida</taxon>
        <taxon>eudicotyledons</taxon>
        <taxon>Gunneridae</taxon>
        <taxon>Pentapetalae</taxon>
        <taxon>asterids</taxon>
        <taxon>Ericales</taxon>
        <taxon>Theaceae</taxon>
        <taxon>Camellia</taxon>
    </lineage>
</organism>
<gene>
    <name evidence="1" type="ORF">LOK49_LG06G01191</name>
</gene>
<accession>A0ACC0HIT4</accession>
<name>A0ACC0HIT4_9ERIC</name>
<sequence>MCCTAWEGRGKLWPLSLLSLSLSLHFFFLFLHNKSCELFLPNLSIIVRCFFSYGGSLLGFFSSILLVLDLPYLSFFVTCHSCHYQLAARSTTDLTIFWK</sequence>
<protein>
    <submittedName>
        <fullName evidence="1">Uncharacterized protein</fullName>
    </submittedName>
</protein>
<reference evidence="1 2" key="1">
    <citation type="journal article" date="2022" name="Plant J.">
        <title>Chromosome-level genome of Camellia lanceoleosa provides a valuable resource for understanding genome evolution and self-incompatibility.</title>
        <authorList>
            <person name="Gong W."/>
            <person name="Xiao S."/>
            <person name="Wang L."/>
            <person name="Liao Z."/>
            <person name="Chang Y."/>
            <person name="Mo W."/>
            <person name="Hu G."/>
            <person name="Li W."/>
            <person name="Zhao G."/>
            <person name="Zhu H."/>
            <person name="Hu X."/>
            <person name="Ji K."/>
            <person name="Xiang X."/>
            <person name="Song Q."/>
            <person name="Yuan D."/>
            <person name="Jin S."/>
            <person name="Zhang L."/>
        </authorList>
    </citation>
    <scope>NUCLEOTIDE SEQUENCE [LARGE SCALE GENOMIC DNA]</scope>
    <source>
        <strain evidence="1">SQ_2022a</strain>
    </source>
</reference>
<comment type="caution">
    <text evidence="1">The sequence shown here is derived from an EMBL/GenBank/DDBJ whole genome shotgun (WGS) entry which is preliminary data.</text>
</comment>